<name>A0A9X4E318_9NEIS</name>
<dbReference type="SUPFAM" id="SSF52980">
    <property type="entry name" value="Restriction endonuclease-like"/>
    <property type="match status" value="1"/>
</dbReference>
<dbReference type="Pfam" id="PF23400">
    <property type="entry name" value="CARF_Card1"/>
    <property type="match status" value="1"/>
</dbReference>
<dbReference type="Proteomes" id="UP001149607">
    <property type="component" value="Chromosome"/>
</dbReference>
<dbReference type="InterPro" id="IPR011856">
    <property type="entry name" value="tRNA_endonuc-like_dom_sf"/>
</dbReference>
<dbReference type="CDD" id="cd22364">
    <property type="entry name" value="VC1899-like"/>
    <property type="match status" value="1"/>
</dbReference>
<reference evidence="4" key="2">
    <citation type="submission" date="2024-02" db="EMBL/GenBank/DDBJ databases">
        <title>Neisseria leonii sp. nov.</title>
        <authorList>
            <person name="Boutroux M."/>
            <person name="Favre-Rochex S."/>
            <person name="Gorgette O."/>
            <person name="Touak G."/>
            <person name="Muhle E."/>
            <person name="Chesneau O."/>
            <person name="Clermont D."/>
            <person name="Rahi P."/>
        </authorList>
    </citation>
    <scope>NUCLEOTIDE SEQUENCE</scope>
    <source>
        <strain evidence="4">51.81</strain>
    </source>
</reference>
<organism evidence="3">
    <name type="scientific">Neisseria leonii</name>
    <dbReference type="NCBI Taxonomy" id="2995413"/>
    <lineage>
        <taxon>Bacteria</taxon>
        <taxon>Pseudomonadati</taxon>
        <taxon>Pseudomonadota</taxon>
        <taxon>Betaproteobacteria</taxon>
        <taxon>Neisseriales</taxon>
        <taxon>Neisseriaceae</taxon>
        <taxon>Neisseria</taxon>
    </lineage>
</organism>
<dbReference type="Gene3D" id="3.40.50.10770">
    <property type="entry name" value="Hypothetical protein VC1899 like domain (Restriction endonuclease-like)"/>
    <property type="match status" value="1"/>
</dbReference>
<evidence type="ECO:0000313" key="5">
    <source>
        <dbReference type="Proteomes" id="UP001149607"/>
    </source>
</evidence>
<evidence type="ECO:0000259" key="1">
    <source>
        <dbReference type="Pfam" id="PF09002"/>
    </source>
</evidence>
<dbReference type="AlphaFoldDB" id="A0A9X4E318"/>
<dbReference type="Pfam" id="PF09002">
    <property type="entry name" value="Card1_endonuc"/>
    <property type="match status" value="1"/>
</dbReference>
<dbReference type="Gene3D" id="1.10.10.680">
    <property type="entry name" value="Hypothetical protein VC1899 (Restriction endonuclease-like)"/>
    <property type="match status" value="1"/>
</dbReference>
<dbReference type="EMBL" id="JAPQFL010000001">
    <property type="protein sequence ID" value="MDD9326777.1"/>
    <property type="molecule type" value="Genomic_DNA"/>
</dbReference>
<keyword evidence="5" id="KW-1185">Reference proteome</keyword>
<feature type="domain" description="Card1 endonuclease" evidence="1">
    <location>
        <begin position="241"/>
        <end position="377"/>
    </location>
</feature>
<dbReference type="GO" id="GO:0003676">
    <property type="term" value="F:nucleic acid binding"/>
    <property type="evidence" value="ECO:0007669"/>
    <property type="project" value="InterPro"/>
</dbReference>
<sequence>MKKFDVHVCLVSDQAVPNFVPVLDRGFRPQKVVLLVTDRMKDKAQALADVMKQRCQVKVLPITITDAYDMGKTGEQIFDLLCNENKDKVALNVTGGTKLMAIGAFSVFKEAGYPAFYFTDSSNEVLLLDTHERFKLNPPRIKIEDYLTLYGYPACDKLKRQLAHPEWLPFAEELIRSCNSLGKALSSLNYQITIAAKSNKHTLRCQIPDSVDSYNMNRLIDLLAEMGLAQRVNKDLVFSSEEARKYINGNWFEDYVFSLAKKLPNIQDIALNVNINNARDDITQKNELDVLLMVNNVLHILECKTSNLADEKNKKEADEALYKLESLKKLGGLRTKTALLSYHRLNSRISDRAKGAKIKIIDQGKMHTIKKELEQWVNE</sequence>
<reference evidence="3" key="1">
    <citation type="submission" date="2022-10" db="EMBL/GenBank/DDBJ databases">
        <authorList>
            <person name="Boutroux M."/>
        </authorList>
    </citation>
    <scope>NUCLEOTIDE SEQUENCE</scope>
    <source>
        <strain evidence="3">51.81</strain>
    </source>
</reference>
<dbReference type="InterPro" id="IPR056339">
    <property type="entry name" value="CARF_Card1"/>
</dbReference>
<gene>
    <name evidence="3" type="ORF">ORY91_000145</name>
    <name evidence="4" type="ORF">V9W64_00095</name>
</gene>
<proteinExistence type="predicted"/>
<evidence type="ECO:0000259" key="2">
    <source>
        <dbReference type="Pfam" id="PF23400"/>
    </source>
</evidence>
<dbReference type="InterPro" id="IPR011335">
    <property type="entry name" value="Restrct_endonuc-II-like"/>
</dbReference>
<accession>A0A9X4E318</accession>
<evidence type="ECO:0000313" key="3">
    <source>
        <dbReference type="EMBL" id="MDD9326777.1"/>
    </source>
</evidence>
<dbReference type="EMBL" id="CP146598">
    <property type="protein sequence ID" value="WWY03199.1"/>
    <property type="molecule type" value="Genomic_DNA"/>
</dbReference>
<dbReference type="RefSeq" id="WP_274584125.1">
    <property type="nucleotide sequence ID" value="NZ_CP145811.1"/>
</dbReference>
<evidence type="ECO:0000313" key="4">
    <source>
        <dbReference type="EMBL" id="WWY03199.1"/>
    </source>
</evidence>
<protein>
    <submittedName>
        <fullName evidence="3">DUF1887 family CARF protein</fullName>
    </submittedName>
</protein>
<dbReference type="InterPro" id="IPR015093">
    <property type="entry name" value="Card1_endonucl_dom"/>
</dbReference>
<dbReference type="Gene3D" id="3.40.1350.10">
    <property type="match status" value="1"/>
</dbReference>
<feature type="domain" description="Card1 CARF" evidence="2">
    <location>
        <begin position="6"/>
        <end position="146"/>
    </location>
</feature>